<dbReference type="AlphaFoldDB" id="A0A2W2AII1"/>
<evidence type="ECO:0000313" key="4">
    <source>
        <dbReference type="Proteomes" id="UP000248795"/>
    </source>
</evidence>
<protein>
    <recommendedName>
        <fullName evidence="5">Glycosyltransferase family 1 protein</fullName>
    </recommendedName>
</protein>
<feature type="domain" description="Glycosyltransferase subfamily 4-like N-terminal" evidence="2">
    <location>
        <begin position="44"/>
        <end position="203"/>
    </location>
</feature>
<comment type="caution">
    <text evidence="3">The sequence shown here is derived from an EMBL/GenBank/DDBJ whole genome shotgun (WGS) entry which is preliminary data.</text>
</comment>
<reference evidence="4" key="1">
    <citation type="submission" date="2018-06" db="EMBL/GenBank/DDBJ databases">
        <title>Aestuariibacter litoralis strain KCTC 52945T.</title>
        <authorList>
            <person name="Li X."/>
            <person name="Salam N."/>
            <person name="Li J.-L."/>
            <person name="Chen Y.-M."/>
            <person name="Yang Z.-W."/>
            <person name="Zhang L.-Y."/>
            <person name="Han M.-X."/>
            <person name="Xiao M."/>
            <person name="Li W.-J."/>
        </authorList>
    </citation>
    <scope>NUCLEOTIDE SEQUENCE [LARGE SCALE GENOMIC DNA]</scope>
    <source>
        <strain evidence="4">KCTC 52945</strain>
    </source>
</reference>
<dbReference type="CDD" id="cd03801">
    <property type="entry name" value="GT4_PimA-like"/>
    <property type="match status" value="1"/>
</dbReference>
<evidence type="ECO:0000259" key="2">
    <source>
        <dbReference type="Pfam" id="PF13439"/>
    </source>
</evidence>
<gene>
    <name evidence="3" type="ORF">DK847_19395</name>
</gene>
<dbReference type="InterPro" id="IPR001296">
    <property type="entry name" value="Glyco_trans_1"/>
</dbReference>
<feature type="domain" description="Glycosyl transferase family 1" evidence="1">
    <location>
        <begin position="223"/>
        <end position="386"/>
    </location>
</feature>
<dbReference type="InterPro" id="IPR050194">
    <property type="entry name" value="Glycosyltransferase_grp1"/>
</dbReference>
<dbReference type="SUPFAM" id="SSF53756">
    <property type="entry name" value="UDP-Glycosyltransferase/glycogen phosphorylase"/>
    <property type="match status" value="1"/>
</dbReference>
<name>A0A2W2AII1_9HYPH</name>
<dbReference type="InterPro" id="IPR028098">
    <property type="entry name" value="Glyco_trans_4-like_N"/>
</dbReference>
<dbReference type="EMBL" id="QKVK01000013">
    <property type="protein sequence ID" value="PZF75265.1"/>
    <property type="molecule type" value="Genomic_DNA"/>
</dbReference>
<evidence type="ECO:0000259" key="1">
    <source>
        <dbReference type="Pfam" id="PF00534"/>
    </source>
</evidence>
<sequence length="419" mass="46082">MAEGAAVTSRRLDILLIAPNCDETDVGEAFWAQRWTKHLSEVANVTLLTQLRNGRLPASRQLPCTRVIEWPEPLLPRRLERLGAMLKPSFPVFAARARRWIAEQLGSGTHFDIIHQLTPLALRYASPAASFGIPYVLGPHGGSLPTPDAFAAECRSAPMFTRLREIDRLRLSADPWLRRSFSGAACVLGVAPYVRDLLGSIPLKRFEVMSELGIDDPAPPRRTKAPGEGLRLLHVARSVRTKGLRDCVRAMARLGDLPQVHLTQAGNGEELDLCRREAVRLGVADRIDFRGRIPRDEVEALYGTADVFLFPSFREASGGVVFEAMRHGLPVIAADRGGPGHVVNGDCGITVPVENPEQLAEALANAIRKLATNPAERARLSAGARERVNELGAWPGKIAWLIELYHSILREQTNSRRSA</sequence>
<dbReference type="Pfam" id="PF00534">
    <property type="entry name" value="Glycos_transf_1"/>
    <property type="match status" value="1"/>
</dbReference>
<evidence type="ECO:0000313" key="3">
    <source>
        <dbReference type="EMBL" id="PZF75265.1"/>
    </source>
</evidence>
<dbReference type="PANTHER" id="PTHR45947">
    <property type="entry name" value="SULFOQUINOVOSYL TRANSFERASE SQD2"/>
    <property type="match status" value="1"/>
</dbReference>
<proteinExistence type="predicted"/>
<evidence type="ECO:0008006" key="5">
    <source>
        <dbReference type="Google" id="ProtNLM"/>
    </source>
</evidence>
<keyword evidence="4" id="KW-1185">Reference proteome</keyword>
<dbReference type="Proteomes" id="UP000248795">
    <property type="component" value="Unassembled WGS sequence"/>
</dbReference>
<dbReference type="Pfam" id="PF13439">
    <property type="entry name" value="Glyco_transf_4"/>
    <property type="match status" value="1"/>
</dbReference>
<organism evidence="3 4">
    <name type="scientific">Aestuariivirga litoralis</name>
    <dbReference type="NCBI Taxonomy" id="2650924"/>
    <lineage>
        <taxon>Bacteria</taxon>
        <taxon>Pseudomonadati</taxon>
        <taxon>Pseudomonadota</taxon>
        <taxon>Alphaproteobacteria</taxon>
        <taxon>Hyphomicrobiales</taxon>
        <taxon>Aestuariivirgaceae</taxon>
        <taxon>Aestuariivirga</taxon>
    </lineage>
</organism>
<dbReference type="RefSeq" id="WP_111200198.1">
    <property type="nucleotide sequence ID" value="NZ_QKVK01000013.1"/>
</dbReference>
<dbReference type="GO" id="GO:0016757">
    <property type="term" value="F:glycosyltransferase activity"/>
    <property type="evidence" value="ECO:0007669"/>
    <property type="project" value="InterPro"/>
</dbReference>
<dbReference type="PANTHER" id="PTHR45947:SF13">
    <property type="entry name" value="TRANSFERASE"/>
    <property type="match status" value="1"/>
</dbReference>
<dbReference type="Gene3D" id="3.40.50.2000">
    <property type="entry name" value="Glycogen Phosphorylase B"/>
    <property type="match status" value="2"/>
</dbReference>
<accession>A0A2W2AII1</accession>